<dbReference type="SUPFAM" id="SSF103473">
    <property type="entry name" value="MFS general substrate transporter"/>
    <property type="match status" value="1"/>
</dbReference>
<dbReference type="EMBL" id="JAMZFV010000008">
    <property type="protein sequence ID" value="MCP1109977.1"/>
    <property type="molecule type" value="Genomic_DNA"/>
</dbReference>
<dbReference type="PANTHER" id="PTHR11328:SF36">
    <property type="entry name" value="MELIBIOSE PERMEASE"/>
    <property type="match status" value="1"/>
</dbReference>
<keyword evidence="3" id="KW-0812">Transmembrane</keyword>
<feature type="transmembrane region" description="Helical" evidence="3">
    <location>
        <begin position="271"/>
        <end position="290"/>
    </location>
</feature>
<protein>
    <submittedName>
        <fullName evidence="4">Glycoside-pentoside-hexuronide (GPH):cation symporter</fullName>
    </submittedName>
</protein>
<evidence type="ECO:0000313" key="4">
    <source>
        <dbReference type="EMBL" id="MCP1109977.1"/>
    </source>
</evidence>
<comment type="caution">
    <text evidence="4">The sequence shown here is derived from an EMBL/GenBank/DDBJ whole genome shotgun (WGS) entry which is preliminary data.</text>
</comment>
<reference evidence="4 5" key="1">
    <citation type="journal article" date="2022" name="Genome Biol. Evol.">
        <title>Host diet, physiology and behaviors set the stage for Lachnospiraceae cladogenesis.</title>
        <authorList>
            <person name="Vera-Ponce De Leon A."/>
            <person name="Schneider M."/>
            <person name="Jahnes B.C."/>
            <person name="Sadowski V."/>
            <person name="Camuy-Velez L.A."/>
            <person name="Duan J."/>
            <person name="Sabree Z.L."/>
        </authorList>
    </citation>
    <scope>NUCLEOTIDE SEQUENCE [LARGE SCALE GENOMIC DNA]</scope>
    <source>
        <strain evidence="4 5">PAL227</strain>
    </source>
</reference>
<keyword evidence="2" id="KW-0769">Symport</keyword>
<evidence type="ECO:0000313" key="5">
    <source>
        <dbReference type="Proteomes" id="UP001523565"/>
    </source>
</evidence>
<gene>
    <name evidence="4" type="ORF">NK118_06910</name>
</gene>
<keyword evidence="3" id="KW-1133">Transmembrane helix</keyword>
<feature type="transmembrane region" description="Helical" evidence="3">
    <location>
        <begin position="49"/>
        <end position="72"/>
    </location>
</feature>
<dbReference type="InterPro" id="IPR001927">
    <property type="entry name" value="Na/Gal_symport"/>
</dbReference>
<dbReference type="InterPro" id="IPR039672">
    <property type="entry name" value="MFS_2"/>
</dbReference>
<sequence length="458" mass="51087">MMKKNYDRRNKYCFGIGTIGRDMFYTLVSMFILVYITEVRIVSDDMLKVITAVLFVLRIFDAFNDPIMGVLVDNTRSRFGKFKPGMLIGAIVGGGAMVMMFADTKLDGMGYVVMFAVCYMLWDLFYGLNDIAYWSMMPALSTDQKVRESIGAFARICASIGLFAVVVGHIPAVNALTAVLGSQRKAWFALALIVTILMLAFQAVTLIGVKENKGYFKEEEKTSLREMFRVLFKNDQLMWVAISMSLFMIGYMTTTTFGVHFFKYAYGDENMYSIFALVLGISQLVAFAFFPVFSKRFKRKTLYTGSTIMVVAGYVLFFFSPMNMVFIGIAGVLIFVGEAFIQLLMLMFLADSIEYGQLKLGKRNESVTFSVQPLINKIGGAIANGVLGITLIISGINAAKTPADVSAGGITFFKMSMLLMPLAAILIGYFICMRKFKIDENYYAEILAELKARGDIEG</sequence>
<dbReference type="PANTHER" id="PTHR11328">
    <property type="entry name" value="MAJOR FACILITATOR SUPERFAMILY DOMAIN-CONTAINING PROTEIN"/>
    <property type="match status" value="1"/>
</dbReference>
<feature type="transmembrane region" description="Helical" evidence="3">
    <location>
        <begin position="374"/>
        <end position="399"/>
    </location>
</feature>
<evidence type="ECO:0000256" key="1">
    <source>
        <dbReference type="ARBA" id="ARBA00022448"/>
    </source>
</evidence>
<evidence type="ECO:0000256" key="3">
    <source>
        <dbReference type="SAM" id="Phobius"/>
    </source>
</evidence>
<keyword evidence="1" id="KW-0813">Transport</keyword>
<feature type="transmembrane region" description="Helical" evidence="3">
    <location>
        <begin position="149"/>
        <end position="167"/>
    </location>
</feature>
<keyword evidence="3" id="KW-0472">Membrane</keyword>
<feature type="transmembrane region" description="Helical" evidence="3">
    <location>
        <begin position="411"/>
        <end position="432"/>
    </location>
</feature>
<feature type="transmembrane region" description="Helical" evidence="3">
    <location>
        <begin position="325"/>
        <end position="353"/>
    </location>
</feature>
<feature type="transmembrane region" description="Helical" evidence="3">
    <location>
        <begin position="12"/>
        <end position="37"/>
    </location>
</feature>
<dbReference type="Gene3D" id="1.20.1250.20">
    <property type="entry name" value="MFS general substrate transporter like domains"/>
    <property type="match status" value="1"/>
</dbReference>
<feature type="transmembrane region" description="Helical" evidence="3">
    <location>
        <begin position="302"/>
        <end position="319"/>
    </location>
</feature>
<evidence type="ECO:0000256" key="2">
    <source>
        <dbReference type="ARBA" id="ARBA00022847"/>
    </source>
</evidence>
<dbReference type="Pfam" id="PF13347">
    <property type="entry name" value="MFS_2"/>
    <property type="match status" value="1"/>
</dbReference>
<dbReference type="Proteomes" id="UP001523565">
    <property type="component" value="Unassembled WGS sequence"/>
</dbReference>
<dbReference type="NCBIfam" id="TIGR00792">
    <property type="entry name" value="gph"/>
    <property type="match status" value="1"/>
</dbReference>
<feature type="transmembrane region" description="Helical" evidence="3">
    <location>
        <begin position="108"/>
        <end position="128"/>
    </location>
</feature>
<keyword evidence="5" id="KW-1185">Reference proteome</keyword>
<feature type="transmembrane region" description="Helical" evidence="3">
    <location>
        <begin position="237"/>
        <end position="259"/>
    </location>
</feature>
<proteinExistence type="predicted"/>
<dbReference type="InterPro" id="IPR036259">
    <property type="entry name" value="MFS_trans_sf"/>
</dbReference>
<accession>A0ABT1EJN4</accession>
<organism evidence="4 5">
    <name type="scientific">Ohessyouella blattaphilus</name>
    <dbReference type="NCBI Taxonomy" id="2949333"/>
    <lineage>
        <taxon>Bacteria</taxon>
        <taxon>Bacillati</taxon>
        <taxon>Bacillota</taxon>
        <taxon>Clostridia</taxon>
        <taxon>Lachnospirales</taxon>
        <taxon>Lachnospiraceae</taxon>
        <taxon>Ohessyouella</taxon>
    </lineage>
</organism>
<feature type="transmembrane region" description="Helical" evidence="3">
    <location>
        <begin position="187"/>
        <end position="209"/>
    </location>
</feature>
<feature type="transmembrane region" description="Helical" evidence="3">
    <location>
        <begin position="84"/>
        <end position="102"/>
    </location>
</feature>
<name>A0ABT1EJN4_9FIRM</name>
<dbReference type="CDD" id="cd17332">
    <property type="entry name" value="MFS_MelB_like"/>
    <property type="match status" value="1"/>
</dbReference>